<dbReference type="InterPro" id="IPR047296">
    <property type="entry name" value="GIY-YIG_UvrC_Cho"/>
</dbReference>
<name>A0A1F7GG38_9BACT</name>
<feature type="domain" description="UVR" evidence="1">
    <location>
        <begin position="204"/>
        <end position="239"/>
    </location>
</feature>
<dbReference type="InterPro" id="IPR036876">
    <property type="entry name" value="UVR_dom_sf"/>
</dbReference>
<dbReference type="Proteomes" id="UP000176850">
    <property type="component" value="Unassembled WGS sequence"/>
</dbReference>
<gene>
    <name evidence="4" type="ORF">A2799_03720</name>
</gene>
<dbReference type="Gene3D" id="3.40.1440.10">
    <property type="entry name" value="GIY-YIG endonuclease"/>
    <property type="match status" value="1"/>
</dbReference>
<dbReference type="PROSITE" id="PS50164">
    <property type="entry name" value="GIY_YIG"/>
    <property type="match status" value="1"/>
</dbReference>
<reference evidence="4 5" key="1">
    <citation type="journal article" date="2016" name="Nat. Commun.">
        <title>Thousands of microbial genomes shed light on interconnected biogeochemical processes in an aquifer system.</title>
        <authorList>
            <person name="Anantharaman K."/>
            <person name="Brown C.T."/>
            <person name="Hug L.A."/>
            <person name="Sharon I."/>
            <person name="Castelle C.J."/>
            <person name="Probst A.J."/>
            <person name="Thomas B.C."/>
            <person name="Singh A."/>
            <person name="Wilkins M.J."/>
            <person name="Karaoz U."/>
            <person name="Brodie E.L."/>
            <person name="Williams K.H."/>
            <person name="Hubbard S.S."/>
            <person name="Banfield J.F."/>
        </authorList>
    </citation>
    <scope>NUCLEOTIDE SEQUENCE [LARGE SCALE GENOMIC DNA]</scope>
</reference>
<dbReference type="InterPro" id="IPR000305">
    <property type="entry name" value="GIY-YIG_endonuc"/>
</dbReference>
<dbReference type="InterPro" id="IPR001162">
    <property type="entry name" value="UvrC_RNase_H_dom"/>
</dbReference>
<dbReference type="GO" id="GO:0009380">
    <property type="term" value="C:excinuclease repair complex"/>
    <property type="evidence" value="ECO:0007669"/>
    <property type="project" value="TreeGrafter"/>
</dbReference>
<dbReference type="PANTHER" id="PTHR30562">
    <property type="entry name" value="UVRC/OXIDOREDUCTASE"/>
    <property type="match status" value="1"/>
</dbReference>
<dbReference type="PROSITE" id="PS50165">
    <property type="entry name" value="UVRC"/>
    <property type="match status" value="1"/>
</dbReference>
<accession>A0A1F7GG38</accession>
<dbReference type="InterPro" id="IPR001943">
    <property type="entry name" value="UVR_dom"/>
</dbReference>
<sequence>MISKDVLKDIPSTSGVYFFYKKNIPLYIGKAINLRARLISHLRNSQFDQKEKLIIDQSDRIECTKTISEFDALILEANMIRRYKPQYNIVLKDDKSHLYIKITKETYPKVSLVRRENDYKSLYFGPFSSFRVTRSLIHAIRRIIPFCMQSRIGKTRCFYAKIGLCDPCPGDIERETDMKEKVRIKKTYLHNISLLKKILSGRSQLLLTDFERDLAQATKSEEYEKALDIRDKITHLNNLIYKRSFSNPYEVKNISLAQITHSIQEFMKKNFPNGTEKVGPHFRIECFDISNLFGKEATASMVVYENGGLEKEQYRRFEIKTVKVISDFAMIEEVLRRRFKKTGWRFPNLLVIDGGSPQVRIAQKTLLKLDISIPVIGIAKKPDRLLRSGEKISPAPIDRNGPFFKIIQELRDESHRFAKKYHLLLRGRKIGV</sequence>
<dbReference type="SMART" id="SM00465">
    <property type="entry name" value="GIYc"/>
    <property type="match status" value="1"/>
</dbReference>
<dbReference type="Pfam" id="PF02151">
    <property type="entry name" value="UVR"/>
    <property type="match status" value="1"/>
</dbReference>
<dbReference type="Pfam" id="PF08459">
    <property type="entry name" value="UvrC_RNaseH_dom"/>
    <property type="match status" value="1"/>
</dbReference>
<feature type="domain" description="UvrC family homology region profile" evidence="3">
    <location>
        <begin position="283"/>
        <end position="366"/>
    </location>
</feature>
<dbReference type="Gene3D" id="3.30.420.340">
    <property type="entry name" value="UvrC, RNAse H endonuclease domain"/>
    <property type="match status" value="1"/>
</dbReference>
<evidence type="ECO:0000313" key="5">
    <source>
        <dbReference type="Proteomes" id="UP000176850"/>
    </source>
</evidence>
<dbReference type="InterPro" id="IPR038476">
    <property type="entry name" value="UvrC_RNase_H_dom_sf"/>
</dbReference>
<dbReference type="PROSITE" id="PS50151">
    <property type="entry name" value="UVR"/>
    <property type="match status" value="1"/>
</dbReference>
<evidence type="ECO:0000259" key="3">
    <source>
        <dbReference type="PROSITE" id="PS50165"/>
    </source>
</evidence>
<dbReference type="CDD" id="cd10434">
    <property type="entry name" value="GIY-YIG_UvrC_Cho"/>
    <property type="match status" value="1"/>
</dbReference>
<dbReference type="EMBL" id="MFZH01000045">
    <property type="protein sequence ID" value="OGK17462.1"/>
    <property type="molecule type" value="Genomic_DNA"/>
</dbReference>
<dbReference type="PANTHER" id="PTHR30562:SF1">
    <property type="entry name" value="UVRABC SYSTEM PROTEIN C"/>
    <property type="match status" value="1"/>
</dbReference>
<dbReference type="GO" id="GO:0009381">
    <property type="term" value="F:excinuclease ABC activity"/>
    <property type="evidence" value="ECO:0007669"/>
    <property type="project" value="InterPro"/>
</dbReference>
<dbReference type="SUPFAM" id="SSF82771">
    <property type="entry name" value="GIY-YIG endonuclease"/>
    <property type="match status" value="1"/>
</dbReference>
<dbReference type="GO" id="GO:0006289">
    <property type="term" value="P:nucleotide-excision repair"/>
    <property type="evidence" value="ECO:0007669"/>
    <property type="project" value="InterPro"/>
</dbReference>
<proteinExistence type="predicted"/>
<comment type="caution">
    <text evidence="4">The sequence shown here is derived from an EMBL/GenBank/DDBJ whole genome shotgun (WGS) entry which is preliminary data.</text>
</comment>
<dbReference type="SUPFAM" id="SSF46600">
    <property type="entry name" value="C-terminal UvrC-binding domain of UvrB"/>
    <property type="match status" value="1"/>
</dbReference>
<feature type="domain" description="GIY-YIG" evidence="2">
    <location>
        <begin position="12"/>
        <end position="89"/>
    </location>
</feature>
<evidence type="ECO:0000313" key="4">
    <source>
        <dbReference type="EMBL" id="OGK17462.1"/>
    </source>
</evidence>
<dbReference type="InterPro" id="IPR050066">
    <property type="entry name" value="UvrABC_protein_C"/>
</dbReference>
<protein>
    <recommendedName>
        <fullName evidence="6">Excinuclease ABC subunit C</fullName>
    </recommendedName>
</protein>
<dbReference type="AlphaFoldDB" id="A0A1F7GG38"/>
<dbReference type="Pfam" id="PF01541">
    <property type="entry name" value="GIY-YIG"/>
    <property type="match status" value="1"/>
</dbReference>
<dbReference type="InterPro" id="IPR035901">
    <property type="entry name" value="GIY-YIG_endonuc_sf"/>
</dbReference>
<evidence type="ECO:0000259" key="1">
    <source>
        <dbReference type="PROSITE" id="PS50151"/>
    </source>
</evidence>
<organism evidence="4 5">
    <name type="scientific">Candidatus Roizmanbacteria bacterium RIFCSPHIGHO2_01_FULL_39_24</name>
    <dbReference type="NCBI Taxonomy" id="1802032"/>
    <lineage>
        <taxon>Bacteria</taxon>
        <taxon>Candidatus Roizmaniibacteriota</taxon>
    </lineage>
</organism>
<evidence type="ECO:0000259" key="2">
    <source>
        <dbReference type="PROSITE" id="PS50164"/>
    </source>
</evidence>
<evidence type="ECO:0008006" key="6">
    <source>
        <dbReference type="Google" id="ProtNLM"/>
    </source>
</evidence>